<reference evidence="3" key="1">
    <citation type="submission" date="2020-06" db="EMBL/GenBank/DDBJ databases">
        <title>A chromosome-scale genome assembly of Talaromyces rugulosus W13939.</title>
        <authorList>
            <person name="Wang B."/>
            <person name="Guo L."/>
            <person name="Ye K."/>
            <person name="Wang L."/>
        </authorList>
    </citation>
    <scope>NUCLEOTIDE SEQUENCE [LARGE SCALE GENOMIC DNA]</scope>
    <source>
        <strain evidence="3">W13939</strain>
    </source>
</reference>
<dbReference type="InterPro" id="IPR008551">
    <property type="entry name" value="TANGO2"/>
</dbReference>
<proteinExistence type="predicted"/>
<evidence type="ECO:0000313" key="2">
    <source>
        <dbReference type="EMBL" id="QKX54760.1"/>
    </source>
</evidence>
<protein>
    <submittedName>
        <fullName evidence="2">Uncharacterized protein</fullName>
    </submittedName>
</protein>
<dbReference type="Proteomes" id="UP000509510">
    <property type="component" value="Chromosome I"/>
</dbReference>
<name>A0A7H8QLF5_TALRU</name>
<dbReference type="RefSeq" id="XP_035340939.1">
    <property type="nucleotide sequence ID" value="XM_035485046.1"/>
</dbReference>
<sequence length="513" mass="57817">MAFYHYGRENFRLFPRDPQKARIGYLLNPEASFCTNFQTVDILNTENNKTAPYGQLGYPVHAHCWILVGRVIGFGLVEANLKIFLKAIEQFWTKNPGLWERAPWKNCGYEADSDPNPSPHFSGYTSGPETKGDDPYTLPVWENPTIVPRVQEIIEQATQNQKLLEELFPVDWQLIGLATEELMEDPDWELSIGLGNGFFEMNGWDYDIVMFQENQSQLPDNAAADPEFLHRPTAAAGWWQEPNSHVLGSRDLARPEQGTWMGVTRQGRIAVLTNYRETGVPIGTVSRGAIVNNFLTEQPDSSDTSKRDTRQFVADMIESQVAKRAGGFSLVCGKLNEPLAIISNRMADDVDRVTWIAKEKGETVGLSNTAFADRTWPKIINGEKLMKRTIDAHAAEPGEGEDDLIRRLFDVLSTDTLPRLGCEPVKEEYQALLKQSIFIPLLGDRAKFEAEMAHLQQLGLAGYTSGLYGTQKQTVLLVDPQGRVKYVERTLYDQQVQPIPLGMGDRVFEFNIE</sequence>
<keyword evidence="3" id="KW-1185">Reference proteome</keyword>
<organism evidence="2 3">
    <name type="scientific">Talaromyces rugulosus</name>
    <name type="common">Penicillium rugulosum</name>
    <dbReference type="NCBI Taxonomy" id="121627"/>
    <lineage>
        <taxon>Eukaryota</taxon>
        <taxon>Fungi</taxon>
        <taxon>Dikarya</taxon>
        <taxon>Ascomycota</taxon>
        <taxon>Pezizomycotina</taxon>
        <taxon>Eurotiomycetes</taxon>
        <taxon>Eurotiomycetidae</taxon>
        <taxon>Eurotiales</taxon>
        <taxon>Trichocomaceae</taxon>
        <taxon>Talaromyces</taxon>
        <taxon>Talaromyces sect. Islandici</taxon>
    </lineage>
</organism>
<feature type="region of interest" description="Disordered" evidence="1">
    <location>
        <begin position="115"/>
        <end position="134"/>
    </location>
</feature>
<dbReference type="AlphaFoldDB" id="A0A7H8QLF5"/>
<dbReference type="GO" id="GO:0009306">
    <property type="term" value="P:protein secretion"/>
    <property type="evidence" value="ECO:0007669"/>
    <property type="project" value="TreeGrafter"/>
</dbReference>
<dbReference type="PANTHER" id="PTHR17985">
    <property type="entry name" value="SER/THR-RICH PROTEIN T10 IN DGCR REGION"/>
    <property type="match status" value="1"/>
</dbReference>
<evidence type="ECO:0000313" key="3">
    <source>
        <dbReference type="Proteomes" id="UP000509510"/>
    </source>
</evidence>
<gene>
    <name evidence="2" type="ORF">TRUGW13939_01849</name>
</gene>
<dbReference type="EMBL" id="CP055898">
    <property type="protein sequence ID" value="QKX54760.1"/>
    <property type="molecule type" value="Genomic_DNA"/>
</dbReference>
<dbReference type="PANTHER" id="PTHR17985:SF8">
    <property type="entry name" value="TRANSPORT AND GOLGI ORGANIZATION PROTEIN 2 HOMOLOG"/>
    <property type="match status" value="1"/>
</dbReference>
<dbReference type="OrthoDB" id="191601at2759"/>
<dbReference type="Pfam" id="PF05742">
    <property type="entry name" value="TANGO2"/>
    <property type="match status" value="1"/>
</dbReference>
<evidence type="ECO:0000256" key="1">
    <source>
        <dbReference type="SAM" id="MobiDB-lite"/>
    </source>
</evidence>
<accession>A0A7H8QLF5</accession>
<dbReference type="GO" id="GO:0007030">
    <property type="term" value="P:Golgi organization"/>
    <property type="evidence" value="ECO:0007669"/>
    <property type="project" value="TreeGrafter"/>
</dbReference>
<dbReference type="KEGG" id="trg:TRUGW13939_01849"/>
<dbReference type="GeneID" id="55989359"/>
<dbReference type="GO" id="GO:0005794">
    <property type="term" value="C:Golgi apparatus"/>
    <property type="evidence" value="ECO:0007669"/>
    <property type="project" value="TreeGrafter"/>
</dbReference>